<evidence type="ECO:0000313" key="2">
    <source>
        <dbReference type="EMBL" id="MBP2478804.1"/>
    </source>
</evidence>
<evidence type="ECO:0000259" key="1">
    <source>
        <dbReference type="Pfam" id="PF00144"/>
    </source>
</evidence>
<comment type="caution">
    <text evidence="2">The sequence shown here is derived from an EMBL/GenBank/DDBJ whole genome shotgun (WGS) entry which is preliminary data.</text>
</comment>
<keyword evidence="3" id="KW-1185">Reference proteome</keyword>
<dbReference type="EMBL" id="JAGIOO010000001">
    <property type="protein sequence ID" value="MBP2478804.1"/>
    <property type="molecule type" value="Genomic_DNA"/>
</dbReference>
<dbReference type="PANTHER" id="PTHR46825">
    <property type="entry name" value="D-ALANYL-D-ALANINE-CARBOXYPEPTIDASE/ENDOPEPTIDASE AMPH"/>
    <property type="match status" value="1"/>
</dbReference>
<protein>
    <submittedName>
        <fullName evidence="2">CubicO group peptidase (Beta-lactamase class C family)</fullName>
    </submittedName>
</protein>
<accession>A0ABS5AQF9</accession>
<dbReference type="Pfam" id="PF00144">
    <property type="entry name" value="Beta-lactamase"/>
    <property type="match status" value="1"/>
</dbReference>
<dbReference type="PANTHER" id="PTHR46825:SF9">
    <property type="entry name" value="BETA-LACTAMASE-RELATED DOMAIN-CONTAINING PROTEIN"/>
    <property type="match status" value="1"/>
</dbReference>
<dbReference type="RefSeq" id="WP_086783677.1">
    <property type="nucleotide sequence ID" value="NZ_JAGIOO010000001.1"/>
</dbReference>
<evidence type="ECO:0000313" key="3">
    <source>
        <dbReference type="Proteomes" id="UP001519363"/>
    </source>
</evidence>
<dbReference type="SUPFAM" id="SSF56601">
    <property type="entry name" value="beta-lactamase/transpeptidase-like"/>
    <property type="match status" value="1"/>
</dbReference>
<proteinExistence type="predicted"/>
<sequence length="447" mass="47640">MTRIDEVRTWLRENLPALAEKHGVPGAQAAVLVDGEVADAAAGLLSTRTGVEATTDALFQVGSVTKLWTATLVLQLVDEGLLDLDAPVRAHVPDAPDVTTRQLLNHTGGFEGDLFFDTGRGEDAIAKLVARLGEARPLFPAGERFSYNNAGYVVLGRLVEVLRDKPFAQVLRERLITPLGLAHTASGAEEAILFRAAVGHLPGPGGPVAAPVWSIAASNAPAGSQLAMRAADLLEFARLYLDGGREGVLSAEAVAALHAAEVELPYLARMPTHYGLGWGRWELGEHVVVGHDGGTIGQSAFLRLVPAAGVAVALLTNGGATAALYQDVVVHLVRELTGVELPAAPELPEAPVRIDPARVVGRYDTVMARFEVTVDEQDRLWLRTTPLTEEARQLMPADAPPVELVALREDVLLTRERTAGTHMAYAVIGEPGQPARFLHNSRALPRS</sequence>
<dbReference type="InterPro" id="IPR012338">
    <property type="entry name" value="Beta-lactam/transpept-like"/>
</dbReference>
<dbReference type="Proteomes" id="UP001519363">
    <property type="component" value="Unassembled WGS sequence"/>
</dbReference>
<organism evidence="2 3">
    <name type="scientific">Crossiella equi</name>
    <dbReference type="NCBI Taxonomy" id="130796"/>
    <lineage>
        <taxon>Bacteria</taxon>
        <taxon>Bacillati</taxon>
        <taxon>Actinomycetota</taxon>
        <taxon>Actinomycetes</taxon>
        <taxon>Pseudonocardiales</taxon>
        <taxon>Pseudonocardiaceae</taxon>
        <taxon>Crossiella</taxon>
    </lineage>
</organism>
<dbReference type="InterPro" id="IPR001466">
    <property type="entry name" value="Beta-lactam-related"/>
</dbReference>
<reference evidence="2 3" key="1">
    <citation type="submission" date="2021-03" db="EMBL/GenBank/DDBJ databases">
        <title>Sequencing the genomes of 1000 actinobacteria strains.</title>
        <authorList>
            <person name="Klenk H.-P."/>
        </authorList>
    </citation>
    <scope>NUCLEOTIDE SEQUENCE [LARGE SCALE GENOMIC DNA]</scope>
    <source>
        <strain evidence="2 3">DSM 44580</strain>
    </source>
</reference>
<name>A0ABS5AQF9_9PSEU</name>
<gene>
    <name evidence="2" type="ORF">JOF53_007676</name>
</gene>
<feature type="domain" description="Beta-lactamase-related" evidence="1">
    <location>
        <begin position="12"/>
        <end position="321"/>
    </location>
</feature>
<dbReference type="InterPro" id="IPR050491">
    <property type="entry name" value="AmpC-like"/>
</dbReference>
<dbReference type="Gene3D" id="3.40.710.10">
    <property type="entry name" value="DD-peptidase/beta-lactamase superfamily"/>
    <property type="match status" value="1"/>
</dbReference>